<accession>A0A450Y0T2</accession>
<proteinExistence type="predicted"/>
<gene>
    <name evidence="1" type="ORF">BECKMB1821G_GA0114241_11053</name>
    <name evidence="3" type="ORF">BECKMB1821H_GA0114242_11059</name>
    <name evidence="2" type="ORF">BECKMB1821I_GA0114274_11023</name>
</gene>
<dbReference type="EMBL" id="CAADGH010000105">
    <property type="protein sequence ID" value="VFK77168.1"/>
    <property type="molecule type" value="Genomic_DNA"/>
</dbReference>
<evidence type="ECO:0000313" key="3">
    <source>
        <dbReference type="EMBL" id="VFK77168.1"/>
    </source>
</evidence>
<dbReference type="EMBL" id="CAADFQ010000102">
    <property type="protein sequence ID" value="VFK35148.1"/>
    <property type="molecule type" value="Genomic_DNA"/>
</dbReference>
<dbReference type="EMBL" id="CAADFO010000105">
    <property type="protein sequence ID" value="VFK32204.1"/>
    <property type="molecule type" value="Genomic_DNA"/>
</dbReference>
<organism evidence="2">
    <name type="scientific">Candidatus Kentrum sp. MB</name>
    <dbReference type="NCBI Taxonomy" id="2138164"/>
    <lineage>
        <taxon>Bacteria</taxon>
        <taxon>Pseudomonadati</taxon>
        <taxon>Pseudomonadota</taxon>
        <taxon>Gammaproteobacteria</taxon>
        <taxon>Candidatus Kentrum</taxon>
    </lineage>
</organism>
<evidence type="ECO:0000313" key="2">
    <source>
        <dbReference type="EMBL" id="VFK35148.1"/>
    </source>
</evidence>
<dbReference type="AlphaFoldDB" id="A0A450Y0T2"/>
<protein>
    <submittedName>
        <fullName evidence="2">Uncharacterized protein</fullName>
    </submittedName>
</protein>
<sequence>MLCTGGVGPTYTTKTKRVLVKEVGQQIQVIPAKYDSVEETIKVSAASTRLIETPAVYGTDTESVLVRPATSGMAHR</sequence>
<evidence type="ECO:0000313" key="1">
    <source>
        <dbReference type="EMBL" id="VFK32204.1"/>
    </source>
</evidence>
<name>A0A450Y0T2_9GAMM</name>
<reference evidence="2" key="1">
    <citation type="submission" date="2019-02" db="EMBL/GenBank/DDBJ databases">
        <authorList>
            <person name="Gruber-Vodicka R. H."/>
            <person name="Seah K. B. B."/>
        </authorList>
    </citation>
    <scope>NUCLEOTIDE SEQUENCE</scope>
    <source>
        <strain evidence="1">BECK_BZ197</strain>
        <strain evidence="3">BECK_BZ198</strain>
        <strain evidence="2">BECK_BZ199</strain>
    </source>
</reference>